<protein>
    <submittedName>
        <fullName evidence="1">Uncharacterized protein</fullName>
    </submittedName>
</protein>
<proteinExistence type="predicted"/>
<dbReference type="Proteomes" id="UP000765509">
    <property type="component" value="Unassembled WGS sequence"/>
</dbReference>
<name>A0A9Q3HP73_9BASI</name>
<evidence type="ECO:0000313" key="2">
    <source>
        <dbReference type="Proteomes" id="UP000765509"/>
    </source>
</evidence>
<dbReference type="EMBL" id="AVOT02020497">
    <property type="protein sequence ID" value="MBW0508720.1"/>
    <property type="molecule type" value="Genomic_DNA"/>
</dbReference>
<accession>A0A9Q3HP73</accession>
<organism evidence="1 2">
    <name type="scientific">Austropuccinia psidii MF-1</name>
    <dbReference type="NCBI Taxonomy" id="1389203"/>
    <lineage>
        <taxon>Eukaryota</taxon>
        <taxon>Fungi</taxon>
        <taxon>Dikarya</taxon>
        <taxon>Basidiomycota</taxon>
        <taxon>Pucciniomycotina</taxon>
        <taxon>Pucciniomycetes</taxon>
        <taxon>Pucciniales</taxon>
        <taxon>Sphaerophragmiaceae</taxon>
        <taxon>Austropuccinia</taxon>
    </lineage>
</organism>
<evidence type="ECO:0000313" key="1">
    <source>
        <dbReference type="EMBL" id="MBW0508720.1"/>
    </source>
</evidence>
<comment type="caution">
    <text evidence="1">The sequence shown here is derived from an EMBL/GenBank/DDBJ whole genome shotgun (WGS) entry which is preliminary data.</text>
</comment>
<sequence length="199" mass="22914">MSQFSVKTQEEFDELHRSDLTLQELTTLQEEKITAIQESCPKLQKSSEETKKRLNKVFEEKYYCKRDMNKKKNSCHNCGSTDHYANSFPQAKKKVYVIEQVPEEGSPTEDSESASIGDAIREHCDDYQDPNGEFLVEHQEETQLSIQDVQLETEIPQDSTNKNWCKNTQDSQTFLVTQSRRMAYIRGTATKKTVCIGNA</sequence>
<dbReference type="AlphaFoldDB" id="A0A9Q3HP73"/>
<gene>
    <name evidence="1" type="ORF">O181_048435</name>
</gene>
<keyword evidence="2" id="KW-1185">Reference proteome</keyword>
<reference evidence="1" key="1">
    <citation type="submission" date="2021-03" db="EMBL/GenBank/DDBJ databases">
        <title>Draft genome sequence of rust myrtle Austropuccinia psidii MF-1, a brazilian biotype.</title>
        <authorList>
            <person name="Quecine M.C."/>
            <person name="Pachon D.M.R."/>
            <person name="Bonatelli M.L."/>
            <person name="Correr F.H."/>
            <person name="Franceschini L.M."/>
            <person name="Leite T.F."/>
            <person name="Margarido G.R.A."/>
            <person name="Almeida C.A."/>
            <person name="Ferrarezi J.A."/>
            <person name="Labate C.A."/>
        </authorList>
    </citation>
    <scope>NUCLEOTIDE SEQUENCE</scope>
    <source>
        <strain evidence="1">MF-1</strain>
    </source>
</reference>